<organism evidence="1">
    <name type="scientific">marine metagenome</name>
    <dbReference type="NCBI Taxonomy" id="408172"/>
    <lineage>
        <taxon>unclassified sequences</taxon>
        <taxon>metagenomes</taxon>
        <taxon>ecological metagenomes</taxon>
    </lineage>
</organism>
<gene>
    <name evidence="1" type="ORF">METZ01_LOCUS131739</name>
</gene>
<sequence>MSVITLGGMSGGGARNLGPLVAEKLKADYVDRFFLSNVARELGATVEALHQREERPPSRSERWFRVVQRILERSAVTGAGGDPYFGPG</sequence>
<evidence type="ECO:0000313" key="1">
    <source>
        <dbReference type="EMBL" id="SVA78885.1"/>
    </source>
</evidence>
<name>A0A381YPF9_9ZZZZ</name>
<accession>A0A381YPF9</accession>
<protein>
    <submittedName>
        <fullName evidence="1">Uncharacterized protein</fullName>
    </submittedName>
</protein>
<dbReference type="Gene3D" id="3.40.50.300">
    <property type="entry name" value="P-loop containing nucleotide triphosphate hydrolases"/>
    <property type="match status" value="1"/>
</dbReference>
<dbReference type="AlphaFoldDB" id="A0A381YPF9"/>
<proteinExistence type="predicted"/>
<dbReference type="Pfam" id="PF13189">
    <property type="entry name" value="Cytidylate_kin2"/>
    <property type="match status" value="1"/>
</dbReference>
<feature type="non-terminal residue" evidence="1">
    <location>
        <position position="88"/>
    </location>
</feature>
<reference evidence="1" key="1">
    <citation type="submission" date="2018-05" db="EMBL/GenBank/DDBJ databases">
        <authorList>
            <person name="Lanie J.A."/>
            <person name="Ng W.-L."/>
            <person name="Kazmierczak K.M."/>
            <person name="Andrzejewski T.M."/>
            <person name="Davidsen T.M."/>
            <person name="Wayne K.J."/>
            <person name="Tettelin H."/>
            <person name="Glass J.I."/>
            <person name="Rusch D."/>
            <person name="Podicherti R."/>
            <person name="Tsui H.-C.T."/>
            <person name="Winkler M.E."/>
        </authorList>
    </citation>
    <scope>NUCLEOTIDE SEQUENCE</scope>
</reference>
<dbReference type="EMBL" id="UINC01018720">
    <property type="protein sequence ID" value="SVA78885.1"/>
    <property type="molecule type" value="Genomic_DNA"/>
</dbReference>
<dbReference type="InterPro" id="IPR027417">
    <property type="entry name" value="P-loop_NTPase"/>
</dbReference>